<dbReference type="EMBL" id="GEEE01020551">
    <property type="protein sequence ID" value="JAP42674.1"/>
    <property type="molecule type" value="Transcribed_RNA"/>
</dbReference>
<accession>A0A0X3NS96</accession>
<feature type="coiled-coil region" evidence="1">
    <location>
        <begin position="63"/>
        <end position="97"/>
    </location>
</feature>
<name>A0A0X3NS96_SCHSO</name>
<evidence type="ECO:0000313" key="3">
    <source>
        <dbReference type="EMBL" id="JAP42674.1"/>
    </source>
</evidence>
<reference evidence="3" key="1">
    <citation type="submission" date="2016-01" db="EMBL/GenBank/DDBJ databases">
        <title>Reference transcriptome for the parasite Schistocephalus solidus: insights into the molecular evolution of parasitism.</title>
        <authorList>
            <person name="Hebert F.O."/>
            <person name="Grambauer S."/>
            <person name="Barber I."/>
            <person name="Landry C.R."/>
            <person name="Aubin-Horth N."/>
        </authorList>
    </citation>
    <scope>NUCLEOTIDE SEQUENCE</scope>
</reference>
<evidence type="ECO:0000256" key="1">
    <source>
        <dbReference type="SAM" id="Coils"/>
    </source>
</evidence>
<feature type="compositionally biased region" description="Basic and acidic residues" evidence="2">
    <location>
        <begin position="16"/>
        <end position="26"/>
    </location>
</feature>
<keyword evidence="1" id="KW-0175">Coiled coil</keyword>
<organism evidence="3">
    <name type="scientific">Schistocephalus solidus</name>
    <name type="common">Tapeworm</name>
    <dbReference type="NCBI Taxonomy" id="70667"/>
    <lineage>
        <taxon>Eukaryota</taxon>
        <taxon>Metazoa</taxon>
        <taxon>Spiralia</taxon>
        <taxon>Lophotrochozoa</taxon>
        <taxon>Platyhelminthes</taxon>
        <taxon>Cestoda</taxon>
        <taxon>Eucestoda</taxon>
        <taxon>Diphyllobothriidea</taxon>
        <taxon>Diphyllobothriidae</taxon>
        <taxon>Schistocephalus</taxon>
    </lineage>
</organism>
<evidence type="ECO:0000256" key="2">
    <source>
        <dbReference type="SAM" id="MobiDB-lite"/>
    </source>
</evidence>
<protein>
    <submittedName>
        <fullName evidence="3">Uncharacterized protein</fullName>
    </submittedName>
</protein>
<gene>
    <name evidence="3" type="ORF">TR117319</name>
</gene>
<dbReference type="EMBL" id="GEEE01006501">
    <property type="protein sequence ID" value="JAP56724.1"/>
    <property type="molecule type" value="Transcribed_RNA"/>
</dbReference>
<sequence length="104" mass="11567">MTLKQEPETAGALAESTKDGPKDVPERPTYAQVRQFVEDVTFLREREGRAATAADDDAEVSPIAVLRASAARLLEDRDQLLEELRKLETSKLRAQKLLASFGRL</sequence>
<proteinExistence type="predicted"/>
<dbReference type="AlphaFoldDB" id="A0A0X3NS96"/>
<feature type="region of interest" description="Disordered" evidence="2">
    <location>
        <begin position="1"/>
        <end position="26"/>
    </location>
</feature>